<dbReference type="AlphaFoldDB" id="A0A291N6D0"/>
<proteinExistence type="predicted"/>
<accession>A0A291N6D0</accession>
<evidence type="ECO:0000313" key="2">
    <source>
        <dbReference type="Proteomes" id="UP000219422"/>
    </source>
</evidence>
<evidence type="ECO:0000313" key="1">
    <source>
        <dbReference type="EMBL" id="ATI82896.1"/>
    </source>
</evidence>
<protein>
    <submittedName>
        <fullName evidence="1">GpE family phage tail protein</fullName>
    </submittedName>
</protein>
<name>A0A291N6D0_SPHYA</name>
<dbReference type="RefSeq" id="WP_097385342.1">
    <property type="nucleotide sequence ID" value="NZ_CP023741.1"/>
</dbReference>
<dbReference type="KEGG" id="sya:A6768_24785"/>
<reference evidence="1 2" key="1">
    <citation type="submission" date="2017-10" db="EMBL/GenBank/DDBJ databases">
        <title>Sphingobium yanoikuyae S72.</title>
        <authorList>
            <person name="Sanchez E."/>
            <person name="Bustos P."/>
            <person name="Mendoza P."/>
            <person name="Guo X."/>
            <person name="Mendoza A."/>
        </authorList>
    </citation>
    <scope>NUCLEOTIDE SEQUENCE [LARGE SCALE GENOMIC DNA]</scope>
    <source>
        <strain evidence="1 2">S72</strain>
    </source>
</reference>
<dbReference type="EMBL" id="CP023741">
    <property type="protein sequence ID" value="ATI82896.1"/>
    <property type="molecule type" value="Genomic_DNA"/>
</dbReference>
<gene>
    <name evidence="1" type="ORF">A6768_24785</name>
</gene>
<sequence length="46" mass="5269">MADLAVIFHWPPPAMDSMSLSELMVWRAMAEKRSRPPENSGKRGKR</sequence>
<dbReference type="Pfam" id="PF06528">
    <property type="entry name" value="Phage_P2_GpE"/>
    <property type="match status" value="1"/>
</dbReference>
<dbReference type="Proteomes" id="UP000219422">
    <property type="component" value="Chromosome"/>
</dbReference>
<organism evidence="1 2">
    <name type="scientific">Sphingobium yanoikuyae</name>
    <name type="common">Sphingomonas yanoikuyae</name>
    <dbReference type="NCBI Taxonomy" id="13690"/>
    <lineage>
        <taxon>Bacteria</taxon>
        <taxon>Pseudomonadati</taxon>
        <taxon>Pseudomonadota</taxon>
        <taxon>Alphaproteobacteria</taxon>
        <taxon>Sphingomonadales</taxon>
        <taxon>Sphingomonadaceae</taxon>
        <taxon>Sphingobium</taxon>
    </lineage>
</organism>
<dbReference type="GeneID" id="57780080"/>
<dbReference type="InterPro" id="IPR009493">
    <property type="entry name" value="P2_GpE"/>
</dbReference>